<keyword evidence="2" id="KW-1185">Reference proteome</keyword>
<accession>A0A7G5B8B9</accession>
<name>A0A7G5B8B9_9CAUD</name>
<dbReference type="Proteomes" id="UP000515762">
    <property type="component" value="Segment"/>
</dbReference>
<reference evidence="1 2" key="1">
    <citation type="submission" date="2020-07" db="EMBL/GenBank/DDBJ databases">
        <title>Ralstonia phages.</title>
        <authorList>
            <person name="Trotereau A."/>
            <person name="Boyer C."/>
            <person name="Torres-Barcelo C."/>
        </authorList>
    </citation>
    <scope>NUCLEOTIDE SEQUENCE [LARGE SCALE GENOMIC DNA]</scope>
</reference>
<evidence type="ECO:0000313" key="1">
    <source>
        <dbReference type="EMBL" id="QMV32542.1"/>
    </source>
</evidence>
<evidence type="ECO:0000313" key="2">
    <source>
        <dbReference type="Proteomes" id="UP000515762"/>
    </source>
</evidence>
<evidence type="ECO:0008006" key="3">
    <source>
        <dbReference type="Google" id="ProtNLM"/>
    </source>
</evidence>
<organism evidence="1 2">
    <name type="scientific">Ralstonia phage Anchaing</name>
    <dbReference type="NCBI Taxonomy" id="2759719"/>
    <lineage>
        <taxon>Viruses</taxon>
        <taxon>Duplodnaviria</taxon>
        <taxon>Heunggongvirae</taxon>
        <taxon>Uroviricota</taxon>
        <taxon>Caudoviricetes</taxon>
        <taxon>Autographivirales</taxon>
        <taxon>Autonotataviridae</taxon>
        <taxon>Anchaingvirus</taxon>
        <taxon>Anchaingvirus anchaing</taxon>
    </lineage>
</organism>
<dbReference type="EMBL" id="MT740728">
    <property type="protein sequence ID" value="QMV32542.1"/>
    <property type="molecule type" value="Genomic_DNA"/>
</dbReference>
<proteinExistence type="predicted"/>
<sequence length="306" mass="31406">MGSLIQMGVNAMTGYRRGQLQNAMNDAEKTVGMAQLDANRITAEANAAAQDALKGANNTLMAARVALANFNRSADNQAKLDVAGNRVNASVVTEARLGDARANNSLEMALRSAEQQGAITAAAAANGVGGTSASMLHAALASAAARTQARNDEKFKQTTYDMLMQRAGLMAGAIKSLDQGQTFAPMDFTKTIVPTAVAPMWAADYDLPPVAQAALATGTGGINWNFGNSGYQSQGNNIFGGDSRAWNNAQQNPSEGYSLSFGFDTKIYSGTSYSSFGSGGGGMSSIFGAGGGGSSDYGGGAQAFDL</sequence>
<gene>
    <name evidence="1" type="ORF">A1_00022</name>
</gene>
<protein>
    <recommendedName>
        <fullName evidence="3">Internal virion protein</fullName>
    </recommendedName>
</protein>